<evidence type="ECO:0000256" key="1">
    <source>
        <dbReference type="SAM" id="Phobius"/>
    </source>
</evidence>
<feature type="transmembrane region" description="Helical" evidence="1">
    <location>
        <begin position="40"/>
        <end position="61"/>
    </location>
</feature>
<dbReference type="EMBL" id="CAJPIN010038978">
    <property type="protein sequence ID" value="CAG2065023.1"/>
    <property type="molecule type" value="Genomic_DNA"/>
</dbReference>
<proteinExistence type="predicted"/>
<keyword evidence="1" id="KW-1133">Transmembrane helix</keyword>
<organism evidence="2 3">
    <name type="scientific">Timema podura</name>
    <name type="common">Walking stick</name>
    <dbReference type="NCBI Taxonomy" id="61482"/>
    <lineage>
        <taxon>Eukaryota</taxon>
        <taxon>Metazoa</taxon>
        <taxon>Ecdysozoa</taxon>
        <taxon>Arthropoda</taxon>
        <taxon>Hexapoda</taxon>
        <taxon>Insecta</taxon>
        <taxon>Pterygota</taxon>
        <taxon>Neoptera</taxon>
        <taxon>Polyneoptera</taxon>
        <taxon>Phasmatodea</taxon>
        <taxon>Timematodea</taxon>
        <taxon>Timematoidea</taxon>
        <taxon>Timematidae</taxon>
        <taxon>Timema</taxon>
    </lineage>
</organism>
<keyword evidence="1" id="KW-0812">Transmembrane</keyword>
<keyword evidence="1" id="KW-0472">Membrane</keyword>
<accession>A0ABN7PB71</accession>
<gene>
    <name evidence="2" type="ORF">TPAB3V08_LOCUS11967</name>
</gene>
<keyword evidence="3" id="KW-1185">Reference proteome</keyword>
<evidence type="ECO:0000313" key="2">
    <source>
        <dbReference type="EMBL" id="CAG2065023.1"/>
    </source>
</evidence>
<dbReference type="Proteomes" id="UP001153148">
    <property type="component" value="Unassembled WGS sequence"/>
</dbReference>
<name>A0ABN7PB71_TIMPD</name>
<protein>
    <submittedName>
        <fullName evidence="2">Uncharacterized protein</fullName>
    </submittedName>
</protein>
<reference evidence="2" key="1">
    <citation type="submission" date="2021-03" db="EMBL/GenBank/DDBJ databases">
        <authorList>
            <person name="Tran Van P."/>
        </authorList>
    </citation>
    <scope>NUCLEOTIDE SEQUENCE</scope>
</reference>
<evidence type="ECO:0000313" key="3">
    <source>
        <dbReference type="Proteomes" id="UP001153148"/>
    </source>
</evidence>
<sequence length="196" mass="22870">MGQYNSKYIKQELLHYLSVITKFVVAFFRKRDWSWMEDLLLFLILPFRVIELFLSCPRIIAMTQFTLWALADIFTDIILAPVCISLEVIYIIEESLEKNTNNTHMTPKEMFVQLVTKKNSWKIIKFSILVCIELAVNLVMCVRKIMLAAISLVEEAQNNPDHITTAINTAYINHTRLNRGNIIRCSVLRQIHSFCQ</sequence>
<comment type="caution">
    <text evidence="2">The sequence shown here is derived from an EMBL/GenBank/DDBJ whole genome shotgun (WGS) entry which is preliminary data.</text>
</comment>